<name>A0A846N1U4_9PROT</name>
<dbReference type="Pfam" id="PF03466">
    <property type="entry name" value="LysR_substrate"/>
    <property type="match status" value="1"/>
</dbReference>
<feature type="domain" description="HTH lysR-type" evidence="6">
    <location>
        <begin position="1"/>
        <end position="58"/>
    </location>
</feature>
<dbReference type="Gene3D" id="1.10.10.10">
    <property type="entry name" value="Winged helix-like DNA-binding domain superfamily/Winged helix DNA-binding domain"/>
    <property type="match status" value="1"/>
</dbReference>
<dbReference type="Pfam" id="PF00126">
    <property type="entry name" value="HTH_1"/>
    <property type="match status" value="1"/>
</dbReference>
<dbReference type="PANTHER" id="PTHR30346">
    <property type="entry name" value="TRANSCRIPTIONAL DUAL REGULATOR HCAR-RELATED"/>
    <property type="match status" value="1"/>
</dbReference>
<accession>A0A846N1U4</accession>
<comment type="caution">
    <text evidence="7">The sequence shown here is derived from an EMBL/GenBank/DDBJ whole genome shotgun (WGS) entry which is preliminary data.</text>
</comment>
<keyword evidence="3" id="KW-0238">DNA-binding</keyword>
<dbReference type="PROSITE" id="PS50931">
    <property type="entry name" value="HTH_LYSR"/>
    <property type="match status" value="1"/>
</dbReference>
<dbReference type="InterPro" id="IPR000847">
    <property type="entry name" value="LysR_HTH_N"/>
</dbReference>
<dbReference type="EMBL" id="JAASRM010000001">
    <property type="protein sequence ID" value="NIK89117.1"/>
    <property type="molecule type" value="Genomic_DNA"/>
</dbReference>
<evidence type="ECO:0000256" key="2">
    <source>
        <dbReference type="ARBA" id="ARBA00023015"/>
    </source>
</evidence>
<keyword evidence="8" id="KW-1185">Reference proteome</keyword>
<reference evidence="7 8" key="1">
    <citation type="submission" date="2020-03" db="EMBL/GenBank/DDBJ databases">
        <title>Genomic Encyclopedia of Type Strains, Phase IV (KMG-IV): sequencing the most valuable type-strain genomes for metagenomic binning, comparative biology and taxonomic classification.</title>
        <authorList>
            <person name="Goeker M."/>
        </authorList>
    </citation>
    <scope>NUCLEOTIDE SEQUENCE [LARGE SCALE GENOMIC DNA]</scope>
    <source>
        <strain evidence="7 8">DSM 19867</strain>
    </source>
</reference>
<keyword evidence="2" id="KW-0805">Transcription regulation</keyword>
<dbReference type="InterPro" id="IPR036390">
    <property type="entry name" value="WH_DNA-bd_sf"/>
</dbReference>
<evidence type="ECO:0000256" key="1">
    <source>
        <dbReference type="ARBA" id="ARBA00009437"/>
    </source>
</evidence>
<gene>
    <name evidence="7" type="ORF">FHS83_002435</name>
</gene>
<dbReference type="PRINTS" id="PR00039">
    <property type="entry name" value="HTHLYSR"/>
</dbReference>
<dbReference type="Gene3D" id="3.40.190.10">
    <property type="entry name" value="Periplasmic binding protein-like II"/>
    <property type="match status" value="2"/>
</dbReference>
<dbReference type="InterPro" id="IPR036388">
    <property type="entry name" value="WH-like_DNA-bd_sf"/>
</dbReference>
<dbReference type="SUPFAM" id="SSF53850">
    <property type="entry name" value="Periplasmic binding protein-like II"/>
    <property type="match status" value="1"/>
</dbReference>
<dbReference type="CDD" id="cd08411">
    <property type="entry name" value="PBP2_OxyR"/>
    <property type="match status" value="1"/>
</dbReference>
<sequence>MNLQDLRYLVALADCGHFGRAADSCHITQPTLSAQLKKLEAYLGVILFERTSRSLTVTSQGAPILAKAREVVAAADALLELARREGGVMSGPLQLGVIPTLGPYLLPTLLPLIAERFPKARLVLQEDLTGNLLAALKAHRLDGALLALPLADDDLACEALFDEPFYFACAKSHGLAKTKTIDPAELADEKLLLLADGHCLREQTLAVCGQIGARSDAADFRATSLETIRQMVAAGLGATLLPALALSKDGLCIRPLKGPPYRRIGLVWRKSFPRQDDMQLLAKTIKAHLPEGVRGV</sequence>
<dbReference type="GO" id="GO:0032993">
    <property type="term" value="C:protein-DNA complex"/>
    <property type="evidence" value="ECO:0007669"/>
    <property type="project" value="TreeGrafter"/>
</dbReference>
<protein>
    <submittedName>
        <fullName evidence="7">LysR family hydrogen peroxide-inducible transcriptional activator</fullName>
    </submittedName>
</protein>
<dbReference type="GO" id="GO:0003677">
    <property type="term" value="F:DNA binding"/>
    <property type="evidence" value="ECO:0007669"/>
    <property type="project" value="UniProtKB-KW"/>
</dbReference>
<dbReference type="PANTHER" id="PTHR30346:SF26">
    <property type="entry name" value="HYDROGEN PEROXIDE-INDUCIBLE GENES ACTIVATOR"/>
    <property type="match status" value="1"/>
</dbReference>
<dbReference type="Proteomes" id="UP000570514">
    <property type="component" value="Unassembled WGS sequence"/>
</dbReference>
<evidence type="ECO:0000259" key="6">
    <source>
        <dbReference type="PROSITE" id="PS50931"/>
    </source>
</evidence>
<dbReference type="InterPro" id="IPR005119">
    <property type="entry name" value="LysR_subst-bd"/>
</dbReference>
<dbReference type="FunFam" id="1.10.10.10:FF:000001">
    <property type="entry name" value="LysR family transcriptional regulator"/>
    <property type="match status" value="1"/>
</dbReference>
<organism evidence="7 8">
    <name type="scientific">Rhizomicrobium palustre</name>
    <dbReference type="NCBI Taxonomy" id="189966"/>
    <lineage>
        <taxon>Bacteria</taxon>
        <taxon>Pseudomonadati</taxon>
        <taxon>Pseudomonadota</taxon>
        <taxon>Alphaproteobacteria</taxon>
        <taxon>Micropepsales</taxon>
        <taxon>Micropepsaceae</taxon>
        <taxon>Rhizomicrobium</taxon>
    </lineage>
</organism>
<keyword evidence="4" id="KW-0010">Activator</keyword>
<proteinExistence type="inferred from homology"/>
<evidence type="ECO:0000313" key="8">
    <source>
        <dbReference type="Proteomes" id="UP000570514"/>
    </source>
</evidence>
<keyword evidence="5" id="KW-0804">Transcription</keyword>
<dbReference type="AlphaFoldDB" id="A0A846N1U4"/>
<evidence type="ECO:0000256" key="4">
    <source>
        <dbReference type="ARBA" id="ARBA00023159"/>
    </source>
</evidence>
<comment type="similarity">
    <text evidence="1">Belongs to the LysR transcriptional regulatory family.</text>
</comment>
<evidence type="ECO:0000256" key="3">
    <source>
        <dbReference type="ARBA" id="ARBA00023125"/>
    </source>
</evidence>
<dbReference type="RefSeq" id="WP_167083234.1">
    <property type="nucleotide sequence ID" value="NZ_BAAADC010000001.1"/>
</dbReference>
<evidence type="ECO:0000256" key="5">
    <source>
        <dbReference type="ARBA" id="ARBA00023163"/>
    </source>
</evidence>
<dbReference type="SUPFAM" id="SSF46785">
    <property type="entry name" value="Winged helix' DNA-binding domain"/>
    <property type="match status" value="1"/>
</dbReference>
<evidence type="ECO:0000313" key="7">
    <source>
        <dbReference type="EMBL" id="NIK89117.1"/>
    </source>
</evidence>
<dbReference type="GO" id="GO:0003700">
    <property type="term" value="F:DNA-binding transcription factor activity"/>
    <property type="evidence" value="ECO:0007669"/>
    <property type="project" value="InterPro"/>
</dbReference>